<dbReference type="EMBL" id="CP002683">
    <property type="protein sequence ID" value="AEH44144.1"/>
    <property type="molecule type" value="Genomic_DNA"/>
</dbReference>
<dbReference type="PROSITE" id="PS50113">
    <property type="entry name" value="PAC"/>
    <property type="match status" value="1"/>
</dbReference>
<dbReference type="Gene3D" id="3.30.450.20">
    <property type="entry name" value="PAS domain"/>
    <property type="match status" value="2"/>
</dbReference>
<keyword evidence="10" id="KW-1185">Reference proteome</keyword>
<dbReference type="Gene3D" id="3.40.50.2300">
    <property type="match status" value="1"/>
</dbReference>
<feature type="domain" description="PAS" evidence="7">
    <location>
        <begin position="41"/>
        <end position="87"/>
    </location>
</feature>
<dbReference type="InterPro" id="IPR001789">
    <property type="entry name" value="Sig_transdc_resp-reg_receiver"/>
</dbReference>
<dbReference type="InterPro" id="IPR036890">
    <property type="entry name" value="HATPase_C_sf"/>
</dbReference>
<dbReference type="InterPro" id="IPR000700">
    <property type="entry name" value="PAS-assoc_C"/>
</dbReference>
<dbReference type="PANTHER" id="PTHR43065:SF42">
    <property type="entry name" value="TWO-COMPONENT SENSOR PPRA"/>
    <property type="match status" value="1"/>
</dbReference>
<dbReference type="CDD" id="cd00130">
    <property type="entry name" value="PAS"/>
    <property type="match status" value="1"/>
</dbReference>
<dbReference type="HOGENOM" id="CLU_000445_114_51_0"/>
<dbReference type="SMART" id="SM00387">
    <property type="entry name" value="HATPase_c"/>
    <property type="match status" value="1"/>
</dbReference>
<evidence type="ECO:0000259" key="7">
    <source>
        <dbReference type="PROSITE" id="PS50112"/>
    </source>
</evidence>
<keyword evidence="9" id="KW-0418">Kinase</keyword>
<dbReference type="Gene3D" id="3.30.565.10">
    <property type="entry name" value="Histidine kinase-like ATPase, C-terminal domain"/>
    <property type="match status" value="1"/>
</dbReference>
<evidence type="ECO:0000256" key="3">
    <source>
        <dbReference type="ARBA" id="ARBA00022553"/>
    </source>
</evidence>
<dbReference type="InterPro" id="IPR036097">
    <property type="entry name" value="HisK_dim/P_sf"/>
</dbReference>
<dbReference type="InParanoid" id="F8A9U6"/>
<dbReference type="OrthoDB" id="9784397at2"/>
<evidence type="ECO:0000259" key="6">
    <source>
        <dbReference type="PROSITE" id="PS50110"/>
    </source>
</evidence>
<feature type="domain" description="Response regulatory" evidence="6">
    <location>
        <begin position="509"/>
        <end position="620"/>
    </location>
</feature>
<evidence type="ECO:0000259" key="8">
    <source>
        <dbReference type="PROSITE" id="PS50113"/>
    </source>
</evidence>
<dbReference type="SUPFAM" id="SSF52172">
    <property type="entry name" value="CheY-like"/>
    <property type="match status" value="1"/>
</dbReference>
<dbReference type="InterPro" id="IPR035965">
    <property type="entry name" value="PAS-like_dom_sf"/>
</dbReference>
<dbReference type="Gene3D" id="1.10.287.130">
    <property type="match status" value="1"/>
</dbReference>
<dbReference type="EC" id="2.7.13.3" evidence="2"/>
<organism evidence="9 10">
    <name type="scientific">Thermodesulfatator indicus (strain DSM 15286 / JCM 11887 / CIR29812)</name>
    <dbReference type="NCBI Taxonomy" id="667014"/>
    <lineage>
        <taxon>Bacteria</taxon>
        <taxon>Pseudomonadati</taxon>
        <taxon>Thermodesulfobacteriota</taxon>
        <taxon>Thermodesulfobacteria</taxon>
        <taxon>Thermodesulfobacteriales</taxon>
        <taxon>Thermodesulfatatoraceae</taxon>
        <taxon>Thermodesulfatator</taxon>
    </lineage>
</organism>
<dbReference type="PaxDb" id="667014-Thein_0260"/>
<dbReference type="AlphaFoldDB" id="F8A9U6"/>
<keyword evidence="9" id="KW-0808">Transferase</keyword>
<gene>
    <name evidence="9" type="ordered locus">Thein_0260</name>
</gene>
<dbReference type="eggNOG" id="COG0745">
    <property type="taxonomic scope" value="Bacteria"/>
</dbReference>
<evidence type="ECO:0000313" key="9">
    <source>
        <dbReference type="EMBL" id="AEH44144.1"/>
    </source>
</evidence>
<evidence type="ECO:0000259" key="5">
    <source>
        <dbReference type="PROSITE" id="PS50109"/>
    </source>
</evidence>
<dbReference type="GO" id="GO:0000155">
    <property type="term" value="F:phosphorelay sensor kinase activity"/>
    <property type="evidence" value="ECO:0007669"/>
    <property type="project" value="InterPro"/>
</dbReference>
<dbReference type="SUPFAM" id="SSF55785">
    <property type="entry name" value="PYP-like sensor domain (PAS domain)"/>
    <property type="match status" value="2"/>
</dbReference>
<dbReference type="STRING" id="667014.Thein_0260"/>
<reference evidence="10" key="1">
    <citation type="submission" date="2011-04" db="EMBL/GenBank/DDBJ databases">
        <title>The complete genome of Thermodesulfatator indicus DSM 15286.</title>
        <authorList>
            <person name="Lucas S."/>
            <person name="Copeland A."/>
            <person name="Lapidus A."/>
            <person name="Bruce D."/>
            <person name="Goodwin L."/>
            <person name="Pitluck S."/>
            <person name="Peters L."/>
            <person name="Kyrpides N."/>
            <person name="Mavromatis K."/>
            <person name="Pagani I."/>
            <person name="Ivanova N."/>
            <person name="Saunders L."/>
            <person name="Detter J.C."/>
            <person name="Tapia R."/>
            <person name="Han C."/>
            <person name="Land M."/>
            <person name="Hauser L."/>
            <person name="Markowitz V."/>
            <person name="Cheng J.-F."/>
            <person name="Hugenholtz P."/>
            <person name="Woyke T."/>
            <person name="Wu D."/>
            <person name="Spring S."/>
            <person name="Schroeder M."/>
            <person name="Brambilla E."/>
            <person name="Klenk H.-P."/>
            <person name="Eisen J.A."/>
        </authorList>
    </citation>
    <scope>NUCLEOTIDE SEQUENCE [LARGE SCALE GENOMIC DNA]</scope>
    <source>
        <strain evidence="10">DSM 15286 / JCM 11887 / CIR29812</strain>
    </source>
</reference>
<dbReference type="PROSITE" id="PS50110">
    <property type="entry name" value="RESPONSE_REGULATORY"/>
    <property type="match status" value="1"/>
</dbReference>
<dbReference type="PANTHER" id="PTHR43065">
    <property type="entry name" value="SENSOR HISTIDINE KINASE"/>
    <property type="match status" value="1"/>
</dbReference>
<keyword evidence="3 4" id="KW-0597">Phosphoprotein</keyword>
<feature type="modified residue" description="4-aspartylphosphate" evidence="4">
    <location>
        <position position="558"/>
    </location>
</feature>
<dbReference type="PROSITE" id="PS50112">
    <property type="entry name" value="PAS"/>
    <property type="match status" value="1"/>
</dbReference>
<dbReference type="InterPro" id="IPR005467">
    <property type="entry name" value="His_kinase_dom"/>
</dbReference>
<dbReference type="InterPro" id="IPR000014">
    <property type="entry name" value="PAS"/>
</dbReference>
<dbReference type="Pfam" id="PF08447">
    <property type="entry name" value="PAS_3"/>
    <property type="match status" value="1"/>
</dbReference>
<dbReference type="KEGG" id="tid:Thein_0260"/>
<reference evidence="9 10" key="2">
    <citation type="journal article" date="2012" name="Stand. Genomic Sci.">
        <title>Complete genome sequence of the thermophilic sulfate-reducing ocean bacterium Thermodesulfatator indicus type strain (CIR29812(T)).</title>
        <authorList>
            <person name="Anderson I."/>
            <person name="Saunders E."/>
            <person name="Lapidus A."/>
            <person name="Nolan M."/>
            <person name="Lucas S."/>
            <person name="Tice H."/>
            <person name="Del Rio T.G."/>
            <person name="Cheng J.F."/>
            <person name="Han C."/>
            <person name="Tapia R."/>
            <person name="Goodwin L.A."/>
            <person name="Pitluck S."/>
            <person name="Liolios K."/>
            <person name="Mavromatis K."/>
            <person name="Pagani I."/>
            <person name="Ivanova N."/>
            <person name="Mikhailova N."/>
            <person name="Pati A."/>
            <person name="Chen A."/>
            <person name="Palaniappan K."/>
            <person name="Land M."/>
            <person name="Hauser L."/>
            <person name="Jeffries C.D."/>
            <person name="Chang Y.J."/>
            <person name="Brambilla E.M."/>
            <person name="Rohde M."/>
            <person name="Spring S."/>
            <person name="Goker M."/>
            <person name="Detter J.C."/>
            <person name="Woyke T."/>
            <person name="Bristow J."/>
            <person name="Eisen J.A."/>
            <person name="Markowitz V."/>
            <person name="Hugenholtz P."/>
            <person name="Kyrpides N.C."/>
            <person name="Klenk H.P."/>
        </authorList>
    </citation>
    <scope>NUCLEOTIDE SEQUENCE [LARGE SCALE GENOMIC DNA]</scope>
    <source>
        <strain evidence="10">DSM 15286 / JCM 11887 / CIR29812</strain>
    </source>
</reference>
<dbReference type="SUPFAM" id="SSF55874">
    <property type="entry name" value="ATPase domain of HSP90 chaperone/DNA topoisomerase II/histidine kinase"/>
    <property type="match status" value="1"/>
</dbReference>
<protein>
    <recommendedName>
        <fullName evidence="2">histidine kinase</fullName>
        <ecNumber evidence="2">2.7.13.3</ecNumber>
    </recommendedName>
</protein>
<dbReference type="NCBIfam" id="TIGR00229">
    <property type="entry name" value="sensory_box"/>
    <property type="match status" value="1"/>
</dbReference>
<dbReference type="PROSITE" id="PS50109">
    <property type="entry name" value="HIS_KIN"/>
    <property type="match status" value="1"/>
</dbReference>
<accession>F8A9U6</accession>
<evidence type="ECO:0000313" key="10">
    <source>
        <dbReference type="Proteomes" id="UP000006793"/>
    </source>
</evidence>
<dbReference type="eggNOG" id="COG2205">
    <property type="taxonomic scope" value="Bacteria"/>
</dbReference>
<feature type="domain" description="PAC" evidence="8">
    <location>
        <begin position="91"/>
        <end position="141"/>
    </location>
</feature>
<dbReference type="InterPro" id="IPR003661">
    <property type="entry name" value="HisK_dim/P_dom"/>
</dbReference>
<feature type="domain" description="Histidine kinase" evidence="5">
    <location>
        <begin position="272"/>
        <end position="489"/>
    </location>
</feature>
<proteinExistence type="predicted"/>
<dbReference type="InterPro" id="IPR013655">
    <property type="entry name" value="PAS_fold_3"/>
</dbReference>
<dbReference type="InterPro" id="IPR004358">
    <property type="entry name" value="Sig_transdc_His_kin-like_C"/>
</dbReference>
<dbReference type="Proteomes" id="UP000006793">
    <property type="component" value="Chromosome"/>
</dbReference>
<dbReference type="SMART" id="SM00448">
    <property type="entry name" value="REC"/>
    <property type="match status" value="1"/>
</dbReference>
<dbReference type="FunCoup" id="F8A9U6">
    <property type="interactions" value="312"/>
</dbReference>
<dbReference type="Pfam" id="PF02518">
    <property type="entry name" value="HATPase_c"/>
    <property type="match status" value="1"/>
</dbReference>
<dbReference type="Pfam" id="PF00512">
    <property type="entry name" value="HisKA"/>
    <property type="match status" value="1"/>
</dbReference>
<dbReference type="SMART" id="SM00091">
    <property type="entry name" value="PAS"/>
    <property type="match status" value="2"/>
</dbReference>
<name>F8A9U6_THEID</name>
<sequence length="631" mass="71648">MSNCKSLSEISQLFDTHEAIEVLRVFLESASVGIYLYREEFIYVNPAFEKITGWKLSELKNKKVWELVHPDYRETVKERTLARLRGEKTPPQYEIKILTSEGQEKWFEVSVATFEKDNQIYCIATTIDITEIKNYSRNLADTLSEYKAILQAFDGLLYTVTPDFRLAFVNKKLEKQIGHPVSGELCYEEIFGLKEPCPWCSLKEVLEGRSVKKDIHIPEEDKWYYVVATPLIYPDGSQHALHILMDITQQKRAQQEILRISKLESISLLAGGIAHDFNNILTAILGNISLLRLRLKKHLTEKEEKLFKQMESVCFRAQGLTKQLLNFAEGGSPIKRVASIKEMIEDTVSFCLRGSNVSWEISIPDDLFLVNIDTVQFGQVVSNIVINAKQAMPSGGRLWIKASNLKLKEPKGPLKPGDYVEIIFRDEGMGIPKKHLSKIFDPYFTTKKDGSGLGLAICHSIIKKHGGHIEVTSQKGKGATFKIYLPASKEEKPTSYNLVQKEIFKGKGRVLIFDDEEVIRETLKEVLEMSGFQVEEAKDAQEVIQKIKAQNFDLAILDLTIPGGMGAKEVLPFIKSYTPKTKTILMSGYSLEAQKVKEFDAFLKKPFTFDELFAVIDKLLPTKSTKNAKNR</sequence>
<dbReference type="CDD" id="cd00082">
    <property type="entry name" value="HisKA"/>
    <property type="match status" value="1"/>
</dbReference>
<dbReference type="eggNOG" id="COG2202">
    <property type="taxonomic scope" value="Bacteria"/>
</dbReference>
<comment type="catalytic activity">
    <reaction evidence="1">
        <text>ATP + protein L-histidine = ADP + protein N-phospho-L-histidine.</text>
        <dbReference type="EC" id="2.7.13.3"/>
    </reaction>
</comment>
<dbReference type="RefSeq" id="WP_013906890.1">
    <property type="nucleotide sequence ID" value="NC_015681.1"/>
</dbReference>
<dbReference type="Pfam" id="PF00072">
    <property type="entry name" value="Response_reg"/>
    <property type="match status" value="1"/>
</dbReference>
<evidence type="ECO:0000256" key="4">
    <source>
        <dbReference type="PROSITE-ProRule" id="PRU00169"/>
    </source>
</evidence>
<dbReference type="InterPro" id="IPR003594">
    <property type="entry name" value="HATPase_dom"/>
</dbReference>
<evidence type="ECO:0000256" key="2">
    <source>
        <dbReference type="ARBA" id="ARBA00012438"/>
    </source>
</evidence>
<evidence type="ECO:0000256" key="1">
    <source>
        <dbReference type="ARBA" id="ARBA00000085"/>
    </source>
</evidence>
<dbReference type="PRINTS" id="PR00344">
    <property type="entry name" value="BCTRLSENSOR"/>
</dbReference>
<dbReference type="SUPFAM" id="SSF47384">
    <property type="entry name" value="Homodimeric domain of signal transducing histidine kinase"/>
    <property type="match status" value="1"/>
</dbReference>
<dbReference type="InterPro" id="IPR011006">
    <property type="entry name" value="CheY-like_superfamily"/>
</dbReference>
<dbReference type="SMART" id="SM00388">
    <property type="entry name" value="HisKA"/>
    <property type="match status" value="1"/>
</dbReference>